<evidence type="ECO:0000313" key="2">
    <source>
        <dbReference type="Proteomes" id="UP000070260"/>
    </source>
</evidence>
<protein>
    <submittedName>
        <fullName evidence="1">Uncharacterized protein</fullName>
    </submittedName>
</protein>
<reference evidence="1 2" key="1">
    <citation type="journal article" date="2016" name="PLoS ONE">
        <title>Plasmid Characterization and Chromosome Analysis of Two netF+ Clostridium perfringens Isolates Associated with Foal and Canine Necrotizing Enteritis.</title>
        <authorList>
            <person name="Mehdizadeh Gohari I."/>
            <person name="Kropinski A.M."/>
            <person name="Weese S.J."/>
            <person name="Parreira V.R."/>
            <person name="Whitehead A.E."/>
            <person name="Boerlin P."/>
            <person name="Prescott J.F."/>
        </authorList>
    </citation>
    <scope>NUCLEOTIDE SEQUENCE [LARGE SCALE GENOMIC DNA]</scope>
    <source>
        <strain evidence="1 2">JP838</strain>
    </source>
</reference>
<dbReference type="PATRIC" id="fig|1502.177.peg.1348"/>
<dbReference type="Proteomes" id="UP000070260">
    <property type="component" value="Chromosome"/>
</dbReference>
<dbReference type="AlphaFoldDB" id="A0A127EHJ1"/>
<name>A0A127EHJ1_CLOPF</name>
<accession>A0A127EHJ1</accession>
<dbReference type="EMBL" id="CP010994">
    <property type="protein sequence ID" value="AMN35441.1"/>
    <property type="molecule type" value="Genomic_DNA"/>
</dbReference>
<proteinExistence type="predicted"/>
<evidence type="ECO:0000313" key="1">
    <source>
        <dbReference type="EMBL" id="AMN35441.1"/>
    </source>
</evidence>
<dbReference type="RefSeq" id="WP_061427539.1">
    <property type="nucleotide sequence ID" value="NZ_CATNZO010000001.1"/>
</dbReference>
<organism evidence="1 2">
    <name type="scientific">Clostridium perfringens</name>
    <dbReference type="NCBI Taxonomy" id="1502"/>
    <lineage>
        <taxon>Bacteria</taxon>
        <taxon>Bacillati</taxon>
        <taxon>Bacillota</taxon>
        <taxon>Clostridia</taxon>
        <taxon>Eubacteriales</taxon>
        <taxon>Clostridiaceae</taxon>
        <taxon>Clostridium</taxon>
    </lineage>
</organism>
<gene>
    <name evidence="1" type="ORF">JFP838_06630</name>
</gene>
<sequence length="134" mass="15934">MKKKFDFKGLENALNKKFENNDYLIREKFEKISKEKLVENADDFIKRYRKCAEFFEDFKDNINYFCVVKYDPESKTGEIALAINNIIDIDKVEGLKNRGSKIKISYLTKNVRITSLLDKIDKNSVIKYPKYLKR</sequence>